<name>A0ABT3KTX1_9BURK</name>
<keyword evidence="1" id="KW-0812">Transmembrane</keyword>
<dbReference type="GeneID" id="77319985"/>
<dbReference type="Proteomes" id="UP001208935">
    <property type="component" value="Unassembled WGS sequence"/>
</dbReference>
<accession>A0ABT3KTX1</accession>
<gene>
    <name evidence="2" type="ORF">D5039_11515</name>
</gene>
<evidence type="ECO:0008006" key="4">
    <source>
        <dbReference type="Google" id="ProtNLM"/>
    </source>
</evidence>
<dbReference type="InterPro" id="IPR008407">
    <property type="entry name" value="Brnchd-chn_aa_trnsp_AzlD"/>
</dbReference>
<comment type="caution">
    <text evidence="2">The sequence shown here is derived from an EMBL/GenBank/DDBJ whole genome shotgun (WGS) entry which is preliminary data.</text>
</comment>
<feature type="transmembrane region" description="Helical" evidence="1">
    <location>
        <begin position="37"/>
        <end position="56"/>
    </location>
</feature>
<reference evidence="3" key="1">
    <citation type="submission" date="2023-07" db="EMBL/GenBank/DDBJ databases">
        <title>Verminephrobacter genomes.</title>
        <authorList>
            <person name="Lund M.B."/>
        </authorList>
    </citation>
    <scope>NUCLEOTIDE SEQUENCE [LARGE SCALE GENOMIC DNA]</scope>
    <source>
        <strain evidence="3">AtM5-05</strain>
    </source>
</reference>
<feature type="transmembrane region" description="Helical" evidence="1">
    <location>
        <begin position="94"/>
        <end position="110"/>
    </location>
</feature>
<sequence length="111" mass="12536">MDIWIAILVSGGLSWLLRVSPFLLLRRIELDISGPAVRFFNYASAIVMGGIIYGSLYGTRDDLFSGHIIFEDLLKVIVVFLSFIITLWSRKPNLALLICLPSYLLISSLFR</sequence>
<protein>
    <recommendedName>
        <fullName evidence="4">Branched-chain amino acid transport protein (AzlD)</fullName>
    </recommendedName>
</protein>
<keyword evidence="1" id="KW-1133">Transmembrane helix</keyword>
<evidence type="ECO:0000256" key="1">
    <source>
        <dbReference type="SAM" id="Phobius"/>
    </source>
</evidence>
<evidence type="ECO:0000313" key="2">
    <source>
        <dbReference type="EMBL" id="MCW5321758.1"/>
    </source>
</evidence>
<keyword evidence="1" id="KW-0472">Membrane</keyword>
<dbReference type="EMBL" id="QZCW01000002">
    <property type="protein sequence ID" value="MCW5321758.1"/>
    <property type="molecule type" value="Genomic_DNA"/>
</dbReference>
<feature type="transmembrane region" description="Helical" evidence="1">
    <location>
        <begin position="6"/>
        <end position="25"/>
    </location>
</feature>
<dbReference type="Pfam" id="PF05437">
    <property type="entry name" value="AzlD"/>
    <property type="match status" value="1"/>
</dbReference>
<feature type="transmembrane region" description="Helical" evidence="1">
    <location>
        <begin position="68"/>
        <end position="87"/>
    </location>
</feature>
<proteinExistence type="predicted"/>
<organism evidence="2 3">
    <name type="scientific">Verminephrobacter aporrectodeae subsp. tuberculatae</name>
    <dbReference type="NCBI Taxonomy" id="1110392"/>
    <lineage>
        <taxon>Bacteria</taxon>
        <taxon>Pseudomonadati</taxon>
        <taxon>Pseudomonadota</taxon>
        <taxon>Betaproteobacteria</taxon>
        <taxon>Burkholderiales</taxon>
        <taxon>Comamonadaceae</taxon>
        <taxon>Verminephrobacter</taxon>
    </lineage>
</organism>
<keyword evidence="3" id="KW-1185">Reference proteome</keyword>
<dbReference type="RefSeq" id="WP_265258256.1">
    <property type="nucleotide sequence ID" value="NZ_QZCV01000002.1"/>
</dbReference>
<evidence type="ECO:0000313" key="3">
    <source>
        <dbReference type="Proteomes" id="UP001208935"/>
    </source>
</evidence>